<gene>
    <name evidence="2" type="ORF">BCR41DRAFT_350227</name>
    <name evidence="3" type="ORF">BCR41DRAFT_420825</name>
</gene>
<feature type="region of interest" description="Disordered" evidence="1">
    <location>
        <begin position="136"/>
        <end position="156"/>
    </location>
</feature>
<proteinExistence type="predicted"/>
<dbReference type="Proteomes" id="UP000193648">
    <property type="component" value="Unassembled WGS sequence"/>
</dbReference>
<sequence>MPKAITKKFKAVTLNTLPPPYDDKESLSSPTPTSAIVYIKPLIPNKLCIAYTTTPTKTGTFKPPGEECSEVGHVRFPRHVHRCHACQTMILDIFTEKKKCPKNATIVALPDNRSRHHHYLDPTPVVISAEFFSPPDPSKAFSPSPDPGKYGSEADGGTIASRLRSLEENVSELKSTLDKMDKMQSTILSELKKMNAPEAKHG</sequence>
<reference evidence="2 4" key="1">
    <citation type="submission" date="2016-07" db="EMBL/GenBank/DDBJ databases">
        <title>Pervasive Adenine N6-methylation of Active Genes in Fungi.</title>
        <authorList>
            <consortium name="DOE Joint Genome Institute"/>
            <person name="Mondo S.J."/>
            <person name="Dannebaum R.O."/>
            <person name="Kuo R.C."/>
            <person name="Labutti K."/>
            <person name="Haridas S."/>
            <person name="Kuo A."/>
            <person name="Salamov A."/>
            <person name="Ahrendt S.R."/>
            <person name="Lipzen A."/>
            <person name="Sullivan W."/>
            <person name="Andreopoulos W.B."/>
            <person name="Clum A."/>
            <person name="Lindquist E."/>
            <person name="Daum C."/>
            <person name="Ramamoorthy G.K."/>
            <person name="Gryganskyi A."/>
            <person name="Culley D."/>
            <person name="Magnuson J.K."/>
            <person name="James T.Y."/>
            <person name="O'Malley M.A."/>
            <person name="Stajich J.E."/>
            <person name="Spatafora J.W."/>
            <person name="Visel A."/>
            <person name="Grigoriev I.V."/>
        </authorList>
    </citation>
    <scope>NUCLEOTIDE SEQUENCE [LARGE SCALE GENOMIC DNA]</scope>
    <source>
        <strain evidence="2 4">NRRL 3116</strain>
    </source>
</reference>
<accession>A0A1Y2GX45</accession>
<evidence type="ECO:0000313" key="4">
    <source>
        <dbReference type="Proteomes" id="UP000193648"/>
    </source>
</evidence>
<evidence type="ECO:0000256" key="1">
    <source>
        <dbReference type="SAM" id="MobiDB-lite"/>
    </source>
</evidence>
<name>A0A1Y2GX45_9FUNG</name>
<dbReference type="EMBL" id="MCFF01000011">
    <property type="protein sequence ID" value="ORZ21918.1"/>
    <property type="molecule type" value="Genomic_DNA"/>
</dbReference>
<dbReference type="GeneID" id="33565476"/>
<evidence type="ECO:0000313" key="2">
    <source>
        <dbReference type="EMBL" id="ORZ21917.1"/>
    </source>
</evidence>
<dbReference type="RefSeq" id="XP_021883168.1">
    <property type="nucleotide sequence ID" value="XM_022023632.1"/>
</dbReference>
<organism evidence="2 4">
    <name type="scientific">Lobosporangium transversale</name>
    <dbReference type="NCBI Taxonomy" id="64571"/>
    <lineage>
        <taxon>Eukaryota</taxon>
        <taxon>Fungi</taxon>
        <taxon>Fungi incertae sedis</taxon>
        <taxon>Mucoromycota</taxon>
        <taxon>Mortierellomycotina</taxon>
        <taxon>Mortierellomycetes</taxon>
        <taxon>Mortierellales</taxon>
        <taxon>Mortierellaceae</taxon>
        <taxon>Lobosporangium</taxon>
    </lineage>
</organism>
<evidence type="ECO:0000313" key="3">
    <source>
        <dbReference type="EMBL" id="ORZ21918.1"/>
    </source>
</evidence>
<dbReference type="AlphaFoldDB" id="A0A1Y2GX45"/>
<protein>
    <submittedName>
        <fullName evidence="2">Uncharacterized protein</fullName>
    </submittedName>
</protein>
<dbReference type="InParanoid" id="A0A1Y2GX45"/>
<keyword evidence="4" id="KW-1185">Reference proteome</keyword>
<comment type="caution">
    <text evidence="2">The sequence shown here is derived from an EMBL/GenBank/DDBJ whole genome shotgun (WGS) entry which is preliminary data.</text>
</comment>
<dbReference type="EMBL" id="MCFF01000011">
    <property type="protein sequence ID" value="ORZ21917.1"/>
    <property type="molecule type" value="Genomic_DNA"/>
</dbReference>